<dbReference type="EMBL" id="JAEFBJ010000010">
    <property type="protein sequence ID" value="KAG7566522.1"/>
    <property type="molecule type" value="Genomic_DNA"/>
</dbReference>
<organism evidence="1 2">
    <name type="scientific">Arabidopsis suecica</name>
    <name type="common">Swedish thale-cress</name>
    <name type="synonym">Cardaminopsis suecica</name>
    <dbReference type="NCBI Taxonomy" id="45249"/>
    <lineage>
        <taxon>Eukaryota</taxon>
        <taxon>Viridiplantae</taxon>
        <taxon>Streptophyta</taxon>
        <taxon>Embryophyta</taxon>
        <taxon>Tracheophyta</taxon>
        <taxon>Spermatophyta</taxon>
        <taxon>Magnoliopsida</taxon>
        <taxon>eudicotyledons</taxon>
        <taxon>Gunneridae</taxon>
        <taxon>Pentapetalae</taxon>
        <taxon>rosids</taxon>
        <taxon>malvids</taxon>
        <taxon>Brassicales</taxon>
        <taxon>Brassicaceae</taxon>
        <taxon>Camelineae</taxon>
        <taxon>Arabidopsis</taxon>
    </lineage>
</organism>
<comment type="caution">
    <text evidence="1">The sequence shown here is derived from an EMBL/GenBank/DDBJ whole genome shotgun (WGS) entry which is preliminary data.</text>
</comment>
<evidence type="ECO:0000313" key="2">
    <source>
        <dbReference type="Proteomes" id="UP000694251"/>
    </source>
</evidence>
<dbReference type="Proteomes" id="UP000694251">
    <property type="component" value="Chromosome 10"/>
</dbReference>
<name>A0A8T1ZZV7_ARASU</name>
<accession>A0A8T1ZZV7</accession>
<dbReference type="AlphaFoldDB" id="A0A8T1ZZV7"/>
<reference evidence="1 2" key="1">
    <citation type="submission" date="2020-12" db="EMBL/GenBank/DDBJ databases">
        <title>Concerted genomic and epigenomic changes stabilize Arabidopsis allopolyploids.</title>
        <authorList>
            <person name="Chen Z."/>
        </authorList>
    </citation>
    <scope>NUCLEOTIDE SEQUENCE [LARGE SCALE GENOMIC DNA]</scope>
    <source>
        <strain evidence="1">As9502</strain>
        <tissue evidence="1">Leaf</tissue>
    </source>
</reference>
<sequence length="107" mass="12463">MFLIMTQLSHCTITIFEEGLDVCDDLKDLNPDMITKKIKVKIVRRFVCPALRDRLVEFILADSKFRDVKDGHLDPKYCVDLIGKLVRTIDFRASVLLGVNRRFFFPD</sequence>
<protein>
    <submittedName>
        <fullName evidence="1">Uncharacterized protein</fullName>
    </submittedName>
</protein>
<evidence type="ECO:0000313" key="1">
    <source>
        <dbReference type="EMBL" id="KAG7566522.1"/>
    </source>
</evidence>
<gene>
    <name evidence="1" type="ORF">ISN44_As10g030750</name>
</gene>
<keyword evidence="2" id="KW-1185">Reference proteome</keyword>
<proteinExistence type="predicted"/>